<dbReference type="AlphaFoldDB" id="K6XE46"/>
<reference evidence="1 2" key="1">
    <citation type="submission" date="2012-08" db="EMBL/GenBank/DDBJ databases">
        <title>Whole genome shotgun sequence of Kineosphaera limosa NBRC 100340.</title>
        <authorList>
            <person name="Yoshida I."/>
            <person name="Isaki S."/>
            <person name="Hosoyama A."/>
            <person name="Tsuchikane K."/>
            <person name="Katsumata H."/>
            <person name="Ando Y."/>
            <person name="Ohji S."/>
            <person name="Hamada M."/>
            <person name="Tamura T."/>
            <person name="Yamazoe A."/>
            <person name="Yamazaki S."/>
            <person name="Fujita N."/>
        </authorList>
    </citation>
    <scope>NUCLEOTIDE SEQUENCE [LARGE SCALE GENOMIC DNA]</scope>
    <source>
        <strain evidence="1 2">NBRC 100340</strain>
    </source>
</reference>
<dbReference type="Proteomes" id="UP000008366">
    <property type="component" value="Unassembled WGS sequence"/>
</dbReference>
<sequence>MTMPAILMMLFSILVLWGGLLCAILFLRAKPQVTEGEWAQDPDSLEEPPGH</sequence>
<accession>K6XE46</accession>
<dbReference type="RefSeq" id="WP_006593641.1">
    <property type="nucleotide sequence ID" value="NZ_BAHD01000056.1"/>
</dbReference>
<proteinExistence type="predicted"/>
<evidence type="ECO:0000313" key="2">
    <source>
        <dbReference type="Proteomes" id="UP000008366"/>
    </source>
</evidence>
<dbReference type="EMBL" id="BAHD01000056">
    <property type="protein sequence ID" value="GAB97109.1"/>
    <property type="molecule type" value="Genomic_DNA"/>
</dbReference>
<dbReference type="OrthoDB" id="6712920at2"/>
<dbReference type="Pfam" id="PF16951">
    <property type="entry name" value="MaAIMP_sms"/>
    <property type="match status" value="1"/>
</dbReference>
<keyword evidence="2" id="KW-1185">Reference proteome</keyword>
<organism evidence="1 2">
    <name type="scientific">Kineosphaera limosa NBRC 100340</name>
    <dbReference type="NCBI Taxonomy" id="1184609"/>
    <lineage>
        <taxon>Bacteria</taxon>
        <taxon>Bacillati</taxon>
        <taxon>Actinomycetota</taxon>
        <taxon>Actinomycetes</taxon>
        <taxon>Micrococcales</taxon>
        <taxon>Dermatophilaceae</taxon>
        <taxon>Kineosphaera</taxon>
    </lineage>
</organism>
<dbReference type="NCBIfam" id="NF033493">
    <property type="entry name" value="MetS_like_NSS"/>
    <property type="match status" value="1"/>
</dbReference>
<evidence type="ECO:0000313" key="1">
    <source>
        <dbReference type="EMBL" id="GAB97109.1"/>
    </source>
</evidence>
<name>K6XE46_9MICO</name>
<dbReference type="InterPro" id="IPR031596">
    <property type="entry name" value="MaAIMP_sms"/>
</dbReference>
<comment type="caution">
    <text evidence="1">The sequence shown here is derived from an EMBL/GenBank/DDBJ whole genome shotgun (WGS) entry which is preliminary data.</text>
</comment>
<gene>
    <name evidence="1" type="ORF">KILIM_056_00330</name>
</gene>
<evidence type="ECO:0008006" key="3">
    <source>
        <dbReference type="Google" id="ProtNLM"/>
    </source>
</evidence>
<protein>
    <recommendedName>
        <fullName evidence="3">Methionine/alanine importer small subunit</fullName>
    </recommendedName>
</protein>